<comment type="caution">
    <text evidence="1">The sequence shown here is derived from an EMBL/GenBank/DDBJ whole genome shotgun (WGS) entry which is preliminary data.</text>
</comment>
<reference evidence="1 2" key="1">
    <citation type="submission" date="2007-09" db="EMBL/GenBank/DDBJ databases">
        <title>Draft genome sequence of Faecalibacterium prausnitzii M21/2.</title>
        <authorList>
            <person name="Sudarsanam P."/>
            <person name="Ley R."/>
            <person name="Guruge J."/>
            <person name="Turnbaugh P.J."/>
            <person name="Mahowald M."/>
            <person name="Liep D."/>
            <person name="Gordon J."/>
        </authorList>
    </citation>
    <scope>NUCLEOTIDE SEQUENCE [LARGE SCALE GENOMIC DNA]</scope>
    <source>
        <strain evidence="1 2">M21/2</strain>
    </source>
</reference>
<evidence type="ECO:0000313" key="1">
    <source>
        <dbReference type="EMBL" id="EDP21013.1"/>
    </source>
</evidence>
<dbReference type="Proteomes" id="UP000005945">
    <property type="component" value="Unassembled WGS sequence"/>
</dbReference>
<reference evidence="1 2" key="2">
    <citation type="submission" date="2007-09" db="EMBL/GenBank/DDBJ databases">
        <authorList>
            <person name="Fulton L."/>
            <person name="Clifton S."/>
            <person name="Fulton B."/>
            <person name="Xu J."/>
            <person name="Minx P."/>
            <person name="Pepin K.H."/>
            <person name="Johnson M."/>
            <person name="Thiruvilangam P."/>
            <person name="Bhonagiri V."/>
            <person name="Nash W.E."/>
            <person name="Mardis E.R."/>
            <person name="Wilson R.K."/>
        </authorList>
    </citation>
    <scope>NUCLEOTIDE SEQUENCE [LARGE SCALE GENOMIC DNA]</scope>
    <source>
        <strain evidence="1 2">M21/2</strain>
    </source>
</reference>
<organism evidence="1 2">
    <name type="scientific">Faecalibacterium prausnitzii M21/2</name>
    <dbReference type="NCBI Taxonomy" id="411485"/>
    <lineage>
        <taxon>Bacteria</taxon>
        <taxon>Bacillati</taxon>
        <taxon>Bacillota</taxon>
        <taxon>Clostridia</taxon>
        <taxon>Eubacteriales</taxon>
        <taxon>Oscillospiraceae</taxon>
        <taxon>Faecalibacterium</taxon>
    </lineage>
</organism>
<name>A8SDV3_9FIRM</name>
<protein>
    <submittedName>
        <fullName evidence="1">Uncharacterized protein</fullName>
    </submittedName>
</protein>
<accession>A8SDV3</accession>
<sequence length="42" mass="5069">MLKAWDCRPLFCDRESLGSEILNILFYYIIPFSQKKDLEFPK</sequence>
<dbReference type="AlphaFoldDB" id="A8SDV3"/>
<proteinExistence type="predicted"/>
<dbReference type="EMBL" id="ABED02000028">
    <property type="protein sequence ID" value="EDP21013.1"/>
    <property type="molecule type" value="Genomic_DNA"/>
</dbReference>
<dbReference type="HOGENOM" id="CLU_3251825_0_0_9"/>
<evidence type="ECO:0000313" key="2">
    <source>
        <dbReference type="Proteomes" id="UP000005945"/>
    </source>
</evidence>
<gene>
    <name evidence="1" type="ORF">FAEPRAM212_02341</name>
</gene>